<evidence type="ECO:0000313" key="2">
    <source>
        <dbReference type="EMBL" id="KAJ6767387.1"/>
    </source>
</evidence>
<accession>A0A9Q0WHH9</accession>
<proteinExistence type="predicted"/>
<reference evidence="2" key="2">
    <citation type="journal article" date="2023" name="Int. J. Mol. Sci.">
        <title>De Novo Assembly and Annotation of 11 Diverse Shrub Willow (Salix) Genomes Reveals Novel Gene Organization in Sex-Linked Regions.</title>
        <authorList>
            <person name="Hyden B."/>
            <person name="Feng K."/>
            <person name="Yates T.B."/>
            <person name="Jawdy S."/>
            <person name="Cereghino C."/>
            <person name="Smart L.B."/>
            <person name="Muchero W."/>
        </authorList>
    </citation>
    <scope>NUCLEOTIDE SEQUENCE</scope>
    <source>
        <tissue evidence="2">Shoot tip</tissue>
    </source>
</reference>
<dbReference type="EMBL" id="JAPFFK010000004">
    <property type="protein sequence ID" value="KAJ6767387.1"/>
    <property type="molecule type" value="Genomic_DNA"/>
</dbReference>
<dbReference type="Proteomes" id="UP001151532">
    <property type="component" value="Chromosome 4"/>
</dbReference>
<gene>
    <name evidence="2" type="ORF">OIU79_023199</name>
</gene>
<evidence type="ECO:0000256" key="1">
    <source>
        <dbReference type="SAM" id="MobiDB-lite"/>
    </source>
</evidence>
<feature type="compositionally biased region" description="Gly residues" evidence="1">
    <location>
        <begin position="78"/>
        <end position="99"/>
    </location>
</feature>
<organism evidence="2 3">
    <name type="scientific">Salix purpurea</name>
    <name type="common">Purple osier willow</name>
    <dbReference type="NCBI Taxonomy" id="77065"/>
    <lineage>
        <taxon>Eukaryota</taxon>
        <taxon>Viridiplantae</taxon>
        <taxon>Streptophyta</taxon>
        <taxon>Embryophyta</taxon>
        <taxon>Tracheophyta</taxon>
        <taxon>Spermatophyta</taxon>
        <taxon>Magnoliopsida</taxon>
        <taxon>eudicotyledons</taxon>
        <taxon>Gunneridae</taxon>
        <taxon>Pentapetalae</taxon>
        <taxon>rosids</taxon>
        <taxon>fabids</taxon>
        <taxon>Malpighiales</taxon>
        <taxon>Salicaceae</taxon>
        <taxon>Saliceae</taxon>
        <taxon>Salix</taxon>
    </lineage>
</organism>
<name>A0A9Q0WHH9_SALPP</name>
<comment type="caution">
    <text evidence="2">The sequence shown here is derived from an EMBL/GenBank/DDBJ whole genome shotgun (WGS) entry which is preliminary data.</text>
</comment>
<feature type="region of interest" description="Disordered" evidence="1">
    <location>
        <begin position="75"/>
        <end position="99"/>
    </location>
</feature>
<keyword evidence="3" id="KW-1185">Reference proteome</keyword>
<evidence type="ECO:0000313" key="3">
    <source>
        <dbReference type="Proteomes" id="UP001151532"/>
    </source>
</evidence>
<sequence>MKVIWVMKAAMAAEVDGSLITIITMMIAIKIGEVVEAFTGVVEILAPKVKEVVMVVVEEEVLRVMEMKEVDMEKGMGRDGAGGGAASVEGGGSGGDGGVGSVYVVAV</sequence>
<dbReference type="AlphaFoldDB" id="A0A9Q0WHH9"/>
<protein>
    <submittedName>
        <fullName evidence="2">Uncharacterized protein</fullName>
    </submittedName>
</protein>
<reference evidence="2" key="1">
    <citation type="submission" date="2022-11" db="EMBL/GenBank/DDBJ databases">
        <authorList>
            <person name="Hyden B.L."/>
            <person name="Feng K."/>
            <person name="Yates T."/>
            <person name="Jawdy S."/>
            <person name="Smart L.B."/>
            <person name="Muchero W."/>
        </authorList>
    </citation>
    <scope>NUCLEOTIDE SEQUENCE</scope>
    <source>
        <tissue evidence="2">Shoot tip</tissue>
    </source>
</reference>